<keyword evidence="3" id="KW-0731">Sigma factor</keyword>
<evidence type="ECO:0000313" key="6">
    <source>
        <dbReference type="EMBL" id="GGI50443.1"/>
    </source>
</evidence>
<evidence type="ECO:0000256" key="1">
    <source>
        <dbReference type="ARBA" id="ARBA00010641"/>
    </source>
</evidence>
<protein>
    <recommendedName>
        <fullName evidence="5">RNA polymerase sigma factor 70 region 4 type 2 domain-containing protein</fullName>
    </recommendedName>
</protein>
<dbReference type="InterPro" id="IPR013249">
    <property type="entry name" value="RNA_pol_sigma70_r4_t2"/>
</dbReference>
<dbReference type="EMBL" id="BMDO01000003">
    <property type="protein sequence ID" value="GGI50443.1"/>
    <property type="molecule type" value="Genomic_DNA"/>
</dbReference>
<dbReference type="Gene3D" id="1.10.1740.10">
    <property type="match status" value="1"/>
</dbReference>
<dbReference type="PANTHER" id="PTHR43133:SF46">
    <property type="entry name" value="RNA POLYMERASE SIGMA-70 FACTOR ECF SUBFAMILY"/>
    <property type="match status" value="1"/>
</dbReference>
<dbReference type="InterPro" id="IPR013325">
    <property type="entry name" value="RNA_pol_sigma_r2"/>
</dbReference>
<dbReference type="InterPro" id="IPR014284">
    <property type="entry name" value="RNA_pol_sigma-70_dom"/>
</dbReference>
<reference evidence="6" key="1">
    <citation type="journal article" date="2014" name="Int. J. Syst. Evol. Microbiol.">
        <title>Complete genome sequence of Corynebacterium casei LMG S-19264T (=DSM 44701T), isolated from a smear-ripened cheese.</title>
        <authorList>
            <consortium name="US DOE Joint Genome Institute (JGI-PGF)"/>
            <person name="Walter F."/>
            <person name="Albersmeier A."/>
            <person name="Kalinowski J."/>
            <person name="Ruckert C."/>
        </authorList>
    </citation>
    <scope>NUCLEOTIDE SEQUENCE</scope>
    <source>
        <strain evidence="6">CCM 8711</strain>
    </source>
</reference>
<proteinExistence type="inferred from homology"/>
<keyword evidence="7" id="KW-1185">Reference proteome</keyword>
<keyword evidence="2" id="KW-0805">Transcription regulation</keyword>
<organism evidence="6 7">
    <name type="scientific">Mucilaginibacter galii</name>
    <dbReference type="NCBI Taxonomy" id="2005073"/>
    <lineage>
        <taxon>Bacteria</taxon>
        <taxon>Pseudomonadati</taxon>
        <taxon>Bacteroidota</taxon>
        <taxon>Sphingobacteriia</taxon>
        <taxon>Sphingobacteriales</taxon>
        <taxon>Sphingobacteriaceae</taxon>
        <taxon>Mucilaginibacter</taxon>
    </lineage>
</organism>
<dbReference type="Pfam" id="PF08281">
    <property type="entry name" value="Sigma70_r4_2"/>
    <property type="match status" value="1"/>
</dbReference>
<dbReference type="Gene3D" id="1.10.10.10">
    <property type="entry name" value="Winged helix-like DNA-binding domain superfamily/Winged helix DNA-binding domain"/>
    <property type="match status" value="1"/>
</dbReference>
<feature type="domain" description="RNA polymerase sigma factor 70 region 4 type 2" evidence="5">
    <location>
        <begin position="146"/>
        <end position="186"/>
    </location>
</feature>
<accession>A0A917J811</accession>
<dbReference type="SUPFAM" id="SSF88946">
    <property type="entry name" value="Sigma2 domain of RNA polymerase sigma factors"/>
    <property type="match status" value="1"/>
</dbReference>
<sequence length="295" mass="34481">MATPDTKRSINAAGKFNCYSKELFGQLYYKLYSRTYSYGLWLLHDSFTIENILQEAFLKLWDYRENITSMEHASRFLKQQVKWECHAYFRSPVSRFHRRFTYLDATGNDDSLLYFGEQINEEEQDAITTGQLKAINDMMPFVAEGREKNLMKLYYIDGLSYKQIAARYGISITAVVNDLQKGIAKLKAMIVQPQKLFSTPVFQSKTCNTGQRVWLYDMEGLSKEQSQIYRMRMELKQEFASIARSLSLPQAYVQKEYVKAWKIVSQQKKERGCVWKAGSDAHLRTEYKPVTIRIA</sequence>
<comment type="caution">
    <text evidence="6">The sequence shown here is derived from an EMBL/GenBank/DDBJ whole genome shotgun (WGS) entry which is preliminary data.</text>
</comment>
<evidence type="ECO:0000256" key="2">
    <source>
        <dbReference type="ARBA" id="ARBA00023015"/>
    </source>
</evidence>
<evidence type="ECO:0000313" key="7">
    <source>
        <dbReference type="Proteomes" id="UP000662074"/>
    </source>
</evidence>
<name>A0A917J811_9SPHI</name>
<dbReference type="InterPro" id="IPR039425">
    <property type="entry name" value="RNA_pol_sigma-70-like"/>
</dbReference>
<dbReference type="Proteomes" id="UP000662074">
    <property type="component" value="Unassembled WGS sequence"/>
</dbReference>
<dbReference type="InterPro" id="IPR013324">
    <property type="entry name" value="RNA_pol_sigma_r3/r4-like"/>
</dbReference>
<dbReference type="RefSeq" id="WP_188415599.1">
    <property type="nucleotide sequence ID" value="NZ_BMDO01000003.1"/>
</dbReference>
<gene>
    <name evidence="6" type="ORF">GCM10011425_16550</name>
</gene>
<evidence type="ECO:0000256" key="3">
    <source>
        <dbReference type="ARBA" id="ARBA00023082"/>
    </source>
</evidence>
<dbReference type="GO" id="GO:0003677">
    <property type="term" value="F:DNA binding"/>
    <property type="evidence" value="ECO:0007669"/>
    <property type="project" value="InterPro"/>
</dbReference>
<evidence type="ECO:0000256" key="4">
    <source>
        <dbReference type="ARBA" id="ARBA00023163"/>
    </source>
</evidence>
<dbReference type="AlphaFoldDB" id="A0A917J811"/>
<dbReference type="NCBIfam" id="TIGR02937">
    <property type="entry name" value="sigma70-ECF"/>
    <property type="match status" value="1"/>
</dbReference>
<keyword evidence="4" id="KW-0804">Transcription</keyword>
<evidence type="ECO:0000259" key="5">
    <source>
        <dbReference type="Pfam" id="PF08281"/>
    </source>
</evidence>
<dbReference type="GO" id="GO:0006352">
    <property type="term" value="P:DNA-templated transcription initiation"/>
    <property type="evidence" value="ECO:0007669"/>
    <property type="project" value="InterPro"/>
</dbReference>
<dbReference type="PANTHER" id="PTHR43133">
    <property type="entry name" value="RNA POLYMERASE ECF-TYPE SIGMA FACTO"/>
    <property type="match status" value="1"/>
</dbReference>
<dbReference type="GO" id="GO:0016987">
    <property type="term" value="F:sigma factor activity"/>
    <property type="evidence" value="ECO:0007669"/>
    <property type="project" value="UniProtKB-KW"/>
</dbReference>
<dbReference type="SUPFAM" id="SSF88659">
    <property type="entry name" value="Sigma3 and sigma4 domains of RNA polymerase sigma factors"/>
    <property type="match status" value="1"/>
</dbReference>
<reference evidence="6" key="2">
    <citation type="submission" date="2020-09" db="EMBL/GenBank/DDBJ databases">
        <authorList>
            <person name="Sun Q."/>
            <person name="Sedlacek I."/>
        </authorList>
    </citation>
    <scope>NUCLEOTIDE SEQUENCE</scope>
    <source>
        <strain evidence="6">CCM 8711</strain>
    </source>
</reference>
<dbReference type="InterPro" id="IPR036388">
    <property type="entry name" value="WH-like_DNA-bd_sf"/>
</dbReference>
<comment type="similarity">
    <text evidence="1">Belongs to the sigma-70 factor family. ECF subfamily.</text>
</comment>